<dbReference type="GO" id="GO:0005886">
    <property type="term" value="C:plasma membrane"/>
    <property type="evidence" value="ECO:0007669"/>
    <property type="project" value="UniProtKB-SubCell"/>
</dbReference>
<sequence>MDLHLFINAFVIGLVEGITEFIPVSSTGHMIIIGHCLGFESDKAKSLEIIIQLGPILAAVLLFRNRLFSLIGMHCIHYPVYQRDNGNHLRLWHIILAMSPSVVIGLILQDEIKMLFKPYTVVFALIVGSFMLLLGDYFRIKKSCTVELDDITYRQAFIVGCFQCLAFWPGFSRSGATISGSMLMGISPFSALEFSFILAVPMMIGTTALELYNSISLFSLVDLQIFTVGFVTSFIVAMMIIKLFLGKMKRIYFTPFAIYRFIVAAFVYFLL</sequence>
<gene>
    <name evidence="14 15" type="primary">uppP</name>
    <name evidence="15" type="ORF">PROFFT_A_02040</name>
</gene>
<keyword evidence="6 14" id="KW-0812">Transmembrane</keyword>
<dbReference type="NCBIfam" id="NF001390">
    <property type="entry name" value="PRK00281.1-4"/>
    <property type="match status" value="1"/>
</dbReference>
<evidence type="ECO:0000256" key="5">
    <source>
        <dbReference type="ARBA" id="ARBA00022475"/>
    </source>
</evidence>
<comment type="miscellaneous">
    <text evidence="14">Bacitracin is thought to be involved in the inhibition of peptidoglycan synthesis by sequestering undecaprenyl diphosphate, thereby reducing the pool of lipid carrier available.</text>
</comment>
<comment type="similarity">
    <text evidence="2 14">Belongs to the UppP family.</text>
</comment>
<evidence type="ECO:0000256" key="10">
    <source>
        <dbReference type="ARBA" id="ARBA00023251"/>
    </source>
</evidence>
<evidence type="ECO:0000256" key="8">
    <source>
        <dbReference type="ARBA" id="ARBA00022989"/>
    </source>
</evidence>
<evidence type="ECO:0000313" key="16">
    <source>
        <dbReference type="Proteomes" id="UP000683585"/>
    </source>
</evidence>
<feature type="transmembrane region" description="Helical" evidence="14">
    <location>
        <begin position="46"/>
        <end position="63"/>
    </location>
</feature>
<accession>A0A8E4EY59</accession>
<comment type="catalytic activity">
    <reaction evidence="13 14">
        <text>di-trans,octa-cis-undecaprenyl diphosphate + H2O = di-trans,octa-cis-undecaprenyl phosphate + phosphate + H(+)</text>
        <dbReference type="Rhea" id="RHEA:28094"/>
        <dbReference type="ChEBI" id="CHEBI:15377"/>
        <dbReference type="ChEBI" id="CHEBI:15378"/>
        <dbReference type="ChEBI" id="CHEBI:43474"/>
        <dbReference type="ChEBI" id="CHEBI:58405"/>
        <dbReference type="ChEBI" id="CHEBI:60392"/>
        <dbReference type="EC" id="3.6.1.27"/>
    </reaction>
</comment>
<keyword evidence="14" id="KW-0573">Peptidoglycan synthesis</keyword>
<dbReference type="EMBL" id="LR890047">
    <property type="protein sequence ID" value="CAD6508844.1"/>
    <property type="molecule type" value="Genomic_DNA"/>
</dbReference>
<organism evidence="15 16">
    <name type="scientific">Candidatus Profftia tarda</name>
    <dbReference type="NCBI Taxonomy" id="1177216"/>
    <lineage>
        <taxon>Bacteria</taxon>
        <taxon>Pseudomonadati</taxon>
        <taxon>Pseudomonadota</taxon>
        <taxon>Gammaproteobacteria</taxon>
        <taxon>Enterobacterales</taxon>
        <taxon>Enterobacteriaceae</taxon>
        <taxon>Candidatus Profftia</taxon>
    </lineage>
</organism>
<dbReference type="GO" id="GO:0071555">
    <property type="term" value="P:cell wall organization"/>
    <property type="evidence" value="ECO:0007669"/>
    <property type="project" value="UniProtKB-KW"/>
</dbReference>
<keyword evidence="10 14" id="KW-0046">Antibiotic resistance</keyword>
<evidence type="ECO:0000256" key="3">
    <source>
        <dbReference type="ARBA" id="ARBA00012374"/>
    </source>
</evidence>
<dbReference type="NCBIfam" id="NF001388">
    <property type="entry name" value="PRK00281.1-1"/>
    <property type="match status" value="1"/>
</dbReference>
<dbReference type="GO" id="GO:0008360">
    <property type="term" value="P:regulation of cell shape"/>
    <property type="evidence" value="ECO:0007669"/>
    <property type="project" value="UniProtKB-KW"/>
</dbReference>
<comment type="subcellular location">
    <subcellularLocation>
        <location evidence="1 14">Cell membrane</location>
        <topology evidence="1 14">Multi-pass membrane protein</topology>
    </subcellularLocation>
</comment>
<keyword evidence="5 14" id="KW-1003">Cell membrane</keyword>
<dbReference type="AlphaFoldDB" id="A0A8E4EY59"/>
<feature type="transmembrane region" description="Helical" evidence="14">
    <location>
        <begin position="224"/>
        <end position="245"/>
    </location>
</feature>
<keyword evidence="9 14" id="KW-0472">Membrane</keyword>
<reference evidence="15" key="1">
    <citation type="submission" date="2020-10" db="EMBL/GenBank/DDBJ databases">
        <authorList>
            <person name="Szabo G."/>
        </authorList>
    </citation>
    <scope>NUCLEOTIDE SEQUENCE</scope>
    <source>
        <strain evidence="15">PROFFT</strain>
    </source>
</reference>
<feature type="transmembrane region" description="Helical" evidence="14">
    <location>
        <begin position="183"/>
        <end position="204"/>
    </location>
</feature>
<dbReference type="KEGG" id="ptf:PROFFT_A_02040"/>
<proteinExistence type="inferred from homology"/>
<feature type="transmembrane region" description="Helical" evidence="14">
    <location>
        <begin position="120"/>
        <end position="140"/>
    </location>
</feature>
<evidence type="ECO:0000256" key="13">
    <source>
        <dbReference type="ARBA" id="ARBA00047594"/>
    </source>
</evidence>
<evidence type="ECO:0000256" key="12">
    <source>
        <dbReference type="ARBA" id="ARBA00032932"/>
    </source>
</evidence>
<keyword evidence="8 14" id="KW-1133">Transmembrane helix</keyword>
<dbReference type="Pfam" id="PF02673">
    <property type="entry name" value="BacA"/>
    <property type="match status" value="1"/>
</dbReference>
<dbReference type="RefSeq" id="WP_216782627.1">
    <property type="nucleotide sequence ID" value="NZ_LR890047.1"/>
</dbReference>
<feature type="transmembrane region" description="Helical" evidence="14">
    <location>
        <begin position="252"/>
        <end position="270"/>
    </location>
</feature>
<dbReference type="PANTHER" id="PTHR30622">
    <property type="entry name" value="UNDECAPRENYL-DIPHOSPHATASE"/>
    <property type="match status" value="1"/>
</dbReference>
<dbReference type="InterPro" id="IPR003824">
    <property type="entry name" value="UppP"/>
</dbReference>
<evidence type="ECO:0000256" key="2">
    <source>
        <dbReference type="ARBA" id="ARBA00010621"/>
    </source>
</evidence>
<dbReference type="EC" id="3.6.1.27" evidence="3 14"/>
<evidence type="ECO:0000256" key="7">
    <source>
        <dbReference type="ARBA" id="ARBA00022801"/>
    </source>
</evidence>
<keyword evidence="16" id="KW-1185">Reference proteome</keyword>
<feature type="transmembrane region" description="Helical" evidence="14">
    <location>
        <begin position="6"/>
        <end position="25"/>
    </location>
</feature>
<evidence type="ECO:0000256" key="9">
    <source>
        <dbReference type="ARBA" id="ARBA00023136"/>
    </source>
</evidence>
<comment type="function">
    <text evidence="14">Catalyzes the dephosphorylation of undecaprenyl diphosphate (UPP). Confers resistance to bacitracin.</text>
</comment>
<name>A0A8E4EY59_9ENTR</name>
<keyword evidence="14" id="KW-0961">Cell wall biogenesis/degradation</keyword>
<evidence type="ECO:0000256" key="6">
    <source>
        <dbReference type="ARBA" id="ARBA00022692"/>
    </source>
</evidence>
<dbReference type="HAMAP" id="MF_01006">
    <property type="entry name" value="Undec_diphosphatase"/>
    <property type="match status" value="1"/>
</dbReference>
<feature type="transmembrane region" description="Helical" evidence="14">
    <location>
        <begin position="91"/>
        <end position="108"/>
    </location>
</feature>
<dbReference type="Proteomes" id="UP000683585">
    <property type="component" value="Chromosome"/>
</dbReference>
<dbReference type="GO" id="GO:0009252">
    <property type="term" value="P:peptidoglycan biosynthetic process"/>
    <property type="evidence" value="ECO:0007669"/>
    <property type="project" value="UniProtKB-KW"/>
</dbReference>
<dbReference type="GO" id="GO:0046677">
    <property type="term" value="P:response to antibiotic"/>
    <property type="evidence" value="ECO:0007669"/>
    <property type="project" value="UniProtKB-UniRule"/>
</dbReference>
<evidence type="ECO:0000256" key="14">
    <source>
        <dbReference type="HAMAP-Rule" id="MF_01006"/>
    </source>
</evidence>
<dbReference type="PANTHER" id="PTHR30622:SF3">
    <property type="entry name" value="UNDECAPRENYL-DIPHOSPHATASE"/>
    <property type="match status" value="1"/>
</dbReference>
<dbReference type="GO" id="GO:0050380">
    <property type="term" value="F:undecaprenyl-diphosphatase activity"/>
    <property type="evidence" value="ECO:0007669"/>
    <property type="project" value="UniProtKB-UniRule"/>
</dbReference>
<evidence type="ECO:0000256" key="4">
    <source>
        <dbReference type="ARBA" id="ARBA00021581"/>
    </source>
</evidence>
<keyword evidence="14" id="KW-0133">Cell shape</keyword>
<protein>
    <recommendedName>
        <fullName evidence="4 14">Undecaprenyl-diphosphatase</fullName>
        <ecNumber evidence="3 14">3.6.1.27</ecNumber>
    </recommendedName>
    <alternativeName>
        <fullName evidence="12 14">Bacitracin resistance protein</fullName>
    </alternativeName>
    <alternativeName>
        <fullName evidence="11 14">Undecaprenyl pyrophosphate phosphatase</fullName>
    </alternativeName>
</protein>
<evidence type="ECO:0000256" key="1">
    <source>
        <dbReference type="ARBA" id="ARBA00004651"/>
    </source>
</evidence>
<evidence type="ECO:0000256" key="11">
    <source>
        <dbReference type="ARBA" id="ARBA00032707"/>
    </source>
</evidence>
<dbReference type="NCBIfam" id="TIGR00753">
    <property type="entry name" value="undec_PP_bacA"/>
    <property type="match status" value="1"/>
</dbReference>
<evidence type="ECO:0000313" key="15">
    <source>
        <dbReference type="EMBL" id="CAD6508844.1"/>
    </source>
</evidence>
<keyword evidence="7 14" id="KW-0378">Hydrolase</keyword>